<sequence length="64" mass="7085">MNASSRVTDRSGESQFYFKDVFLEYIARVTDGDHTSLNLAELVIFGLPDEPHGKCIPLVTASPK</sequence>
<evidence type="ECO:0000313" key="1">
    <source>
        <dbReference type="EMBL" id="RXW17923.1"/>
    </source>
</evidence>
<reference evidence="1 2" key="1">
    <citation type="submission" date="2019-01" db="EMBL/GenBank/DDBJ databases">
        <title>Draft genome sequence of Psathyrella aberdarensis IHI B618.</title>
        <authorList>
            <person name="Buettner E."/>
            <person name="Kellner H."/>
        </authorList>
    </citation>
    <scope>NUCLEOTIDE SEQUENCE [LARGE SCALE GENOMIC DNA]</scope>
    <source>
        <strain evidence="1 2">IHI B618</strain>
    </source>
</reference>
<gene>
    <name evidence="1" type="ORF">EST38_g7931</name>
</gene>
<protein>
    <submittedName>
        <fullName evidence="1">Uncharacterized protein</fullName>
    </submittedName>
</protein>
<dbReference type="EMBL" id="SDEE01000303">
    <property type="protein sequence ID" value="RXW17923.1"/>
    <property type="molecule type" value="Genomic_DNA"/>
</dbReference>
<proteinExistence type="predicted"/>
<dbReference type="Proteomes" id="UP000290288">
    <property type="component" value="Unassembled WGS sequence"/>
</dbReference>
<keyword evidence="2" id="KW-1185">Reference proteome</keyword>
<organism evidence="1 2">
    <name type="scientific">Candolleomyces aberdarensis</name>
    <dbReference type="NCBI Taxonomy" id="2316362"/>
    <lineage>
        <taxon>Eukaryota</taxon>
        <taxon>Fungi</taxon>
        <taxon>Dikarya</taxon>
        <taxon>Basidiomycota</taxon>
        <taxon>Agaricomycotina</taxon>
        <taxon>Agaricomycetes</taxon>
        <taxon>Agaricomycetidae</taxon>
        <taxon>Agaricales</taxon>
        <taxon>Agaricineae</taxon>
        <taxon>Psathyrellaceae</taxon>
        <taxon>Candolleomyces</taxon>
    </lineage>
</organism>
<comment type="caution">
    <text evidence="1">The sequence shown here is derived from an EMBL/GenBank/DDBJ whole genome shotgun (WGS) entry which is preliminary data.</text>
</comment>
<dbReference type="AlphaFoldDB" id="A0A4Q2DDY8"/>
<name>A0A4Q2DDY8_9AGAR</name>
<accession>A0A4Q2DDY8</accession>
<evidence type="ECO:0000313" key="2">
    <source>
        <dbReference type="Proteomes" id="UP000290288"/>
    </source>
</evidence>